<name>A0A6A4I7P3_9AGAR</name>
<keyword evidence="1" id="KW-1133">Transmembrane helix</keyword>
<evidence type="ECO:0000313" key="2">
    <source>
        <dbReference type="EMBL" id="KAE9406616.1"/>
    </source>
</evidence>
<gene>
    <name evidence="2" type="ORF">BT96DRAFT_915309</name>
</gene>
<evidence type="ECO:0000313" key="3">
    <source>
        <dbReference type="Proteomes" id="UP000799118"/>
    </source>
</evidence>
<keyword evidence="1" id="KW-0472">Membrane</keyword>
<keyword evidence="3" id="KW-1185">Reference proteome</keyword>
<dbReference type="EMBL" id="ML769401">
    <property type="protein sequence ID" value="KAE9406616.1"/>
    <property type="molecule type" value="Genomic_DNA"/>
</dbReference>
<sequence>MNPSQGYFLKCSASLGSFDSLTRSYRGSLYVVPHGQTPGKQPSTTYISIMVPALRCFSVSVALIFCMSIQR</sequence>
<keyword evidence="1" id="KW-0812">Transmembrane</keyword>
<protein>
    <submittedName>
        <fullName evidence="2">Uncharacterized protein</fullName>
    </submittedName>
</protein>
<accession>A0A6A4I7P3</accession>
<proteinExistence type="predicted"/>
<feature type="transmembrane region" description="Helical" evidence="1">
    <location>
        <begin position="46"/>
        <end position="69"/>
    </location>
</feature>
<evidence type="ECO:0000256" key="1">
    <source>
        <dbReference type="SAM" id="Phobius"/>
    </source>
</evidence>
<organism evidence="2 3">
    <name type="scientific">Gymnopus androsaceus JB14</name>
    <dbReference type="NCBI Taxonomy" id="1447944"/>
    <lineage>
        <taxon>Eukaryota</taxon>
        <taxon>Fungi</taxon>
        <taxon>Dikarya</taxon>
        <taxon>Basidiomycota</taxon>
        <taxon>Agaricomycotina</taxon>
        <taxon>Agaricomycetes</taxon>
        <taxon>Agaricomycetidae</taxon>
        <taxon>Agaricales</taxon>
        <taxon>Marasmiineae</taxon>
        <taxon>Omphalotaceae</taxon>
        <taxon>Gymnopus</taxon>
    </lineage>
</organism>
<reference evidence="2" key="1">
    <citation type="journal article" date="2019" name="Environ. Microbiol.">
        <title>Fungal ecological strategies reflected in gene transcription - a case study of two litter decomposers.</title>
        <authorList>
            <person name="Barbi F."/>
            <person name="Kohler A."/>
            <person name="Barry K."/>
            <person name="Baskaran P."/>
            <person name="Daum C."/>
            <person name="Fauchery L."/>
            <person name="Ihrmark K."/>
            <person name="Kuo A."/>
            <person name="LaButti K."/>
            <person name="Lipzen A."/>
            <person name="Morin E."/>
            <person name="Grigoriev I.V."/>
            <person name="Henrissat B."/>
            <person name="Lindahl B."/>
            <person name="Martin F."/>
        </authorList>
    </citation>
    <scope>NUCLEOTIDE SEQUENCE</scope>
    <source>
        <strain evidence="2">JB14</strain>
    </source>
</reference>
<dbReference type="Proteomes" id="UP000799118">
    <property type="component" value="Unassembled WGS sequence"/>
</dbReference>
<dbReference type="AlphaFoldDB" id="A0A6A4I7P3"/>